<sequence>MNKSAGFFILILIIILGCNSKSTHKTSNATNDSIQKYLDLAGNDTLDFDKRIKYNDKALGFLDLERNDSLSREYLSRVNYLYLKANNFQSFEKVINHYKIKVFEKNDSLGIARYYKYKGHYHHFKNANDSAFYNYIEAEKIFQFLDNKYEIALINLNKSFIQNNINDYLGGELSAKKAHNYFKEKKFYNKEFKSLISLGNIYQSIGVNENAIKCYKDAMNLIDKIDDYDYVEKNPKVTCLNNIGNVYREQNNFKKAIFYFNLALKEKKITEKDPVLYGLLLNNLGYCYLKTNQKGTKNLFVKAQKIFDSIGLKDENAICNINLSEYFSKKGDSLKANFHAELALKLAKESKASYYYLTALSHAGSINSKKAPNYIKEYHRVNDSMLFAERTARNEYYKIQLDTDEIAQQKDTAVKQKSILILIAALLFCICFLIFIIARQRLKQKEFRLKQTEQNASEEIYQLMLVQEDKEEKVRQLEKKRIGLELHDGILNKLVSTRLNLSILSISHDEGTVKKCLDYIKSIQSIENEIRNVAHDLNQDSFSDSNSFSKLLNNLTEDLNATTKTLFKLEFNDAMDWNNVSNSKKMNLYRITQEASHNIIKHAKAKNAEINIVMDDHKINLSIIDNGIGLKPSRSENGIGLENMKHRIKNLNGKFKITSQPNLGTSIHITIPKID</sequence>
<evidence type="ECO:0000256" key="5">
    <source>
        <dbReference type="ARBA" id="ARBA00023012"/>
    </source>
</evidence>
<keyword evidence="8" id="KW-0547">Nucleotide-binding</keyword>
<dbReference type="Gene3D" id="3.30.565.10">
    <property type="entry name" value="Histidine kinase-like ATPase, C-terminal domain"/>
    <property type="match status" value="1"/>
</dbReference>
<dbReference type="PANTHER" id="PTHR24421">
    <property type="entry name" value="NITRATE/NITRITE SENSOR PROTEIN NARX-RELATED"/>
    <property type="match status" value="1"/>
</dbReference>
<dbReference type="SMART" id="SM00028">
    <property type="entry name" value="TPR"/>
    <property type="match status" value="2"/>
</dbReference>
<keyword evidence="8" id="KW-0067">ATP-binding</keyword>
<dbReference type="InterPro" id="IPR050482">
    <property type="entry name" value="Sensor_HK_TwoCompSys"/>
</dbReference>
<protein>
    <recommendedName>
        <fullName evidence="2">histidine kinase</fullName>
        <ecNumber evidence="2">2.7.13.3</ecNumber>
    </recommendedName>
</protein>
<keyword evidence="4" id="KW-0418">Kinase</keyword>
<dbReference type="InterPro" id="IPR004358">
    <property type="entry name" value="Sig_transdc_His_kin-like_C"/>
</dbReference>
<keyword evidence="3" id="KW-0808">Transferase</keyword>
<keyword evidence="6" id="KW-1133">Transmembrane helix</keyword>
<accession>A0ABU9E029</accession>
<feature type="transmembrane region" description="Helical" evidence="6">
    <location>
        <begin position="419"/>
        <end position="438"/>
    </location>
</feature>
<dbReference type="SMART" id="SM00387">
    <property type="entry name" value="HATPase_c"/>
    <property type="match status" value="1"/>
</dbReference>
<dbReference type="EMBL" id="JBBPCB010000001">
    <property type="protein sequence ID" value="MEK8178907.1"/>
    <property type="molecule type" value="Genomic_DNA"/>
</dbReference>
<keyword evidence="6" id="KW-0812">Transmembrane</keyword>
<dbReference type="RefSeq" id="WP_187659053.1">
    <property type="nucleotide sequence ID" value="NZ_JACTAB010000001.1"/>
</dbReference>
<dbReference type="PROSITE" id="PS50109">
    <property type="entry name" value="HIS_KIN"/>
    <property type="match status" value="1"/>
</dbReference>
<dbReference type="SUPFAM" id="SSF48452">
    <property type="entry name" value="TPR-like"/>
    <property type="match status" value="3"/>
</dbReference>
<dbReference type="CDD" id="cd16917">
    <property type="entry name" value="HATPase_UhpB-NarQ-NarX-like"/>
    <property type="match status" value="1"/>
</dbReference>
<dbReference type="EC" id="2.7.13.3" evidence="2"/>
<comment type="catalytic activity">
    <reaction evidence="1">
        <text>ATP + protein L-histidine = ADP + protein N-phospho-L-histidine.</text>
        <dbReference type="EC" id="2.7.13.3"/>
    </reaction>
</comment>
<dbReference type="InterPro" id="IPR036890">
    <property type="entry name" value="HATPase_C_sf"/>
</dbReference>
<evidence type="ECO:0000256" key="4">
    <source>
        <dbReference type="ARBA" id="ARBA00022777"/>
    </source>
</evidence>
<dbReference type="InterPro" id="IPR019734">
    <property type="entry name" value="TPR_rpt"/>
</dbReference>
<organism evidence="8 9">
    <name type="scientific">Flavobacterium buctense</name>
    <dbReference type="NCBI Taxonomy" id="1648146"/>
    <lineage>
        <taxon>Bacteria</taxon>
        <taxon>Pseudomonadati</taxon>
        <taxon>Bacteroidota</taxon>
        <taxon>Flavobacteriia</taxon>
        <taxon>Flavobacteriales</taxon>
        <taxon>Flavobacteriaceae</taxon>
        <taxon>Flavobacterium</taxon>
    </lineage>
</organism>
<keyword evidence="6" id="KW-0472">Membrane</keyword>
<keyword evidence="5" id="KW-0902">Two-component regulatory system</keyword>
<dbReference type="Proteomes" id="UP001491349">
    <property type="component" value="Unassembled WGS sequence"/>
</dbReference>
<evidence type="ECO:0000259" key="7">
    <source>
        <dbReference type="PROSITE" id="PS50109"/>
    </source>
</evidence>
<dbReference type="InterPro" id="IPR005467">
    <property type="entry name" value="His_kinase_dom"/>
</dbReference>
<comment type="caution">
    <text evidence="8">The sequence shown here is derived from an EMBL/GenBank/DDBJ whole genome shotgun (WGS) entry which is preliminary data.</text>
</comment>
<dbReference type="PROSITE" id="PS51257">
    <property type="entry name" value="PROKAR_LIPOPROTEIN"/>
    <property type="match status" value="1"/>
</dbReference>
<evidence type="ECO:0000313" key="8">
    <source>
        <dbReference type="EMBL" id="MEK8178907.1"/>
    </source>
</evidence>
<reference evidence="8 9" key="1">
    <citation type="submission" date="2024-04" db="EMBL/GenBank/DDBJ databases">
        <title>draft genome sequnece of Flavobacterium buctense JCM 30750.</title>
        <authorList>
            <person name="Kim D.-U."/>
        </authorList>
    </citation>
    <scope>NUCLEOTIDE SEQUENCE [LARGE SCALE GENOMIC DNA]</scope>
    <source>
        <strain evidence="8 9">JCM 30750</strain>
    </source>
</reference>
<dbReference type="PRINTS" id="PR00344">
    <property type="entry name" value="BCTRLSENSOR"/>
</dbReference>
<proteinExistence type="predicted"/>
<evidence type="ECO:0000256" key="2">
    <source>
        <dbReference type="ARBA" id="ARBA00012438"/>
    </source>
</evidence>
<name>A0ABU9E029_9FLAO</name>
<gene>
    <name evidence="8" type="ORF">WMW71_01020</name>
</gene>
<feature type="domain" description="Histidine kinase" evidence="7">
    <location>
        <begin position="588"/>
        <end position="675"/>
    </location>
</feature>
<dbReference type="InterPro" id="IPR003594">
    <property type="entry name" value="HATPase_dom"/>
</dbReference>
<dbReference type="Pfam" id="PF02518">
    <property type="entry name" value="HATPase_c"/>
    <property type="match status" value="1"/>
</dbReference>
<evidence type="ECO:0000256" key="6">
    <source>
        <dbReference type="SAM" id="Phobius"/>
    </source>
</evidence>
<evidence type="ECO:0000313" key="9">
    <source>
        <dbReference type="Proteomes" id="UP001491349"/>
    </source>
</evidence>
<dbReference type="GO" id="GO:0005524">
    <property type="term" value="F:ATP binding"/>
    <property type="evidence" value="ECO:0007669"/>
    <property type="project" value="UniProtKB-KW"/>
</dbReference>
<dbReference type="InterPro" id="IPR011990">
    <property type="entry name" value="TPR-like_helical_dom_sf"/>
</dbReference>
<evidence type="ECO:0000256" key="3">
    <source>
        <dbReference type="ARBA" id="ARBA00022679"/>
    </source>
</evidence>
<keyword evidence="9" id="KW-1185">Reference proteome</keyword>
<dbReference type="Gene3D" id="1.25.40.10">
    <property type="entry name" value="Tetratricopeptide repeat domain"/>
    <property type="match status" value="2"/>
</dbReference>
<evidence type="ECO:0000256" key="1">
    <source>
        <dbReference type="ARBA" id="ARBA00000085"/>
    </source>
</evidence>
<dbReference type="Pfam" id="PF13424">
    <property type="entry name" value="TPR_12"/>
    <property type="match status" value="1"/>
</dbReference>
<dbReference type="SUPFAM" id="SSF55874">
    <property type="entry name" value="ATPase domain of HSP90 chaperone/DNA topoisomerase II/histidine kinase"/>
    <property type="match status" value="1"/>
</dbReference>